<dbReference type="PANTHER" id="PTHR10638">
    <property type="entry name" value="COPPER AMINE OXIDASE"/>
    <property type="match status" value="1"/>
</dbReference>
<dbReference type="InterPro" id="IPR036460">
    <property type="entry name" value="Cu_amine_oxidase_C_sf"/>
</dbReference>
<comment type="PTM">
    <text evidence="6">Topaquinone (TPQ) is generated by copper-dependent autoxidation of a specific tyrosyl residue.</text>
</comment>
<feature type="domain" description="Copper amine oxidase catalytic" evidence="7">
    <location>
        <begin position="292"/>
        <end position="510"/>
    </location>
</feature>
<dbReference type="InterPro" id="IPR015800">
    <property type="entry name" value="Cu_amine_oxidase_N2"/>
</dbReference>
<dbReference type="RefSeq" id="XP_015276548.1">
    <property type="nucleotide sequence ID" value="XM_015421062.1"/>
</dbReference>
<keyword evidence="2 6" id="KW-0479">Metal-binding</keyword>
<dbReference type="PRINTS" id="PR00766">
    <property type="entry name" value="CUDAOXIDASE"/>
</dbReference>
<evidence type="ECO:0000259" key="7">
    <source>
        <dbReference type="Pfam" id="PF01179"/>
    </source>
</evidence>
<evidence type="ECO:0000259" key="9">
    <source>
        <dbReference type="Pfam" id="PF02728"/>
    </source>
</evidence>
<proteinExistence type="inferred from homology"/>
<reference evidence="11" key="1">
    <citation type="submission" date="2025-08" db="UniProtKB">
        <authorList>
            <consortium name="RefSeq"/>
        </authorList>
    </citation>
    <scope>IDENTIFICATION</scope>
</reference>
<evidence type="ECO:0000313" key="10">
    <source>
        <dbReference type="Proteomes" id="UP000694871"/>
    </source>
</evidence>
<dbReference type="EC" id="1.4.3.-" evidence="6"/>
<dbReference type="Gene3D" id="3.10.450.40">
    <property type="match status" value="2"/>
</dbReference>
<dbReference type="InterPro" id="IPR015798">
    <property type="entry name" value="Cu_amine_oxidase_C"/>
</dbReference>
<evidence type="ECO:0000256" key="6">
    <source>
        <dbReference type="RuleBase" id="RU000672"/>
    </source>
</evidence>
<evidence type="ECO:0000256" key="2">
    <source>
        <dbReference type="ARBA" id="ARBA00022723"/>
    </source>
</evidence>
<dbReference type="SUPFAM" id="SSF49998">
    <property type="entry name" value="Amine oxidase catalytic domain"/>
    <property type="match status" value="1"/>
</dbReference>
<evidence type="ECO:0000256" key="3">
    <source>
        <dbReference type="ARBA" id="ARBA00022772"/>
    </source>
</evidence>
<feature type="non-terminal residue" evidence="11">
    <location>
        <position position="511"/>
    </location>
</feature>
<dbReference type="Gene3D" id="2.70.98.20">
    <property type="entry name" value="Copper amine oxidase, catalytic domain"/>
    <property type="match status" value="1"/>
</dbReference>
<dbReference type="InterPro" id="IPR016182">
    <property type="entry name" value="Cu_amine_oxidase_N-reg"/>
</dbReference>
<evidence type="ECO:0000256" key="5">
    <source>
        <dbReference type="ARBA" id="ARBA00023008"/>
    </source>
</evidence>
<evidence type="ECO:0000313" key="11">
    <source>
        <dbReference type="RefSeq" id="XP_015276548.1"/>
    </source>
</evidence>
<dbReference type="PANTHER" id="PTHR10638:SF4">
    <property type="entry name" value="RETINA-SPECIFIC COPPER AMINE OXIDASE"/>
    <property type="match status" value="1"/>
</dbReference>
<keyword evidence="10" id="KW-1185">Reference proteome</keyword>
<gene>
    <name evidence="11" type="primary">LOC107118705</name>
</gene>
<feature type="domain" description="Copper amine oxidase N3-terminal" evidence="9">
    <location>
        <begin position="183"/>
        <end position="244"/>
    </location>
</feature>
<keyword evidence="5 6" id="KW-0186">Copper</keyword>
<dbReference type="InterPro" id="IPR015802">
    <property type="entry name" value="Cu_amine_oxidase_N3"/>
</dbReference>
<accession>A0ABM1KS61</accession>
<dbReference type="SUPFAM" id="SSF54416">
    <property type="entry name" value="Amine oxidase N-terminal region"/>
    <property type="match status" value="2"/>
</dbReference>
<evidence type="ECO:0000259" key="8">
    <source>
        <dbReference type="Pfam" id="PF02727"/>
    </source>
</evidence>
<comment type="similarity">
    <text evidence="1 6">Belongs to the copper/topaquinone oxidase family.</text>
</comment>
<dbReference type="Pfam" id="PF02727">
    <property type="entry name" value="Cu_amine_oxidN2"/>
    <property type="match status" value="1"/>
</dbReference>
<protein>
    <recommendedName>
        <fullName evidence="6">Amine oxidase</fullName>
        <ecNumber evidence="6">1.4.3.-</ecNumber>
    </recommendedName>
</protein>
<dbReference type="InterPro" id="IPR000269">
    <property type="entry name" value="Cu_amine_oxidase"/>
</dbReference>
<keyword evidence="4 6" id="KW-0560">Oxidoreductase</keyword>
<dbReference type="Proteomes" id="UP000694871">
    <property type="component" value="Unplaced"/>
</dbReference>
<dbReference type="Pfam" id="PF02728">
    <property type="entry name" value="Cu_amine_oxidN3"/>
    <property type="match status" value="1"/>
</dbReference>
<evidence type="ECO:0000256" key="4">
    <source>
        <dbReference type="ARBA" id="ARBA00023002"/>
    </source>
</evidence>
<dbReference type="GeneID" id="107118705"/>
<sequence length="511" mass="57862">MNMKLVCALLATCIAVALILGWIFRTGREKPPFCESQHQDLCLKDGGQDGHSLVFADLSPEEMVQVKRYLWNNLGVPLEEPPLAKPSDNCLYSIVLHLPPKAEVLEFLDHQGRKPTRQALAVVFFGNQEDPNITEYVVGPLPEPTYHQDITVQKYGGKLPYYRRFFFSVDLDKVNVFFVDYNGTNLLGLPALPPGFKSGDRKVWMRLFQNVAGFYLHPVGLEVQVDVSSLNVSEWEVVNVFYNGQYFRDMEELEREFNKGRVRVSKVKKTPHNGGYSSLKPRVPHKLLGPLQYEPRGPRYCIRDNQVTFMSWSFAFGMEANRGPRIFDVRFQGERIVYELSVQDASAIYGSNSPATMVTRLMDLGLGFGKSAVTLTRGVDCPYVATYLDGHYLLDSAQPITHKNSLCIFEQNAEIPARRHYEDHVISEFYGALADSVLVFRSISVMGNYDYVWDFVFHQNGAVGVRVYATGYIQTSFFFGNAADFGNRVEDLTLGAIHTHSIHYKVDLDIG</sequence>
<evidence type="ECO:0000256" key="1">
    <source>
        <dbReference type="ARBA" id="ARBA00007983"/>
    </source>
</evidence>
<feature type="domain" description="Copper amine oxidase N2-terminal" evidence="8">
    <location>
        <begin position="65"/>
        <end position="146"/>
    </location>
</feature>
<keyword evidence="3 6" id="KW-0801">TPQ</keyword>
<organism evidence="10 11">
    <name type="scientific">Gekko japonicus</name>
    <name type="common">Schlegel's Japanese gecko</name>
    <dbReference type="NCBI Taxonomy" id="146911"/>
    <lineage>
        <taxon>Eukaryota</taxon>
        <taxon>Metazoa</taxon>
        <taxon>Chordata</taxon>
        <taxon>Craniata</taxon>
        <taxon>Vertebrata</taxon>
        <taxon>Euteleostomi</taxon>
        <taxon>Lepidosauria</taxon>
        <taxon>Squamata</taxon>
        <taxon>Bifurcata</taxon>
        <taxon>Gekkota</taxon>
        <taxon>Gekkonidae</taxon>
        <taxon>Gekkoninae</taxon>
        <taxon>Gekko</taxon>
    </lineage>
</organism>
<name>A0ABM1KS61_GEKJA</name>
<dbReference type="Pfam" id="PF01179">
    <property type="entry name" value="Cu_amine_oxid"/>
    <property type="match status" value="1"/>
</dbReference>
<comment type="cofactor">
    <cofactor evidence="6">
        <name>Cu cation</name>
        <dbReference type="ChEBI" id="CHEBI:23378"/>
    </cofactor>
    <text evidence="6">Contains 1 topaquinone per subunit.</text>
</comment>